<feature type="transmembrane region" description="Helical" evidence="2">
    <location>
        <begin position="141"/>
        <end position="161"/>
    </location>
</feature>
<keyword evidence="4" id="KW-1185">Reference proteome</keyword>
<feature type="region of interest" description="Disordered" evidence="1">
    <location>
        <begin position="21"/>
        <end position="46"/>
    </location>
</feature>
<keyword evidence="2" id="KW-0812">Transmembrane</keyword>
<evidence type="ECO:0000256" key="1">
    <source>
        <dbReference type="SAM" id="MobiDB-lite"/>
    </source>
</evidence>
<comment type="caution">
    <text evidence="3">The sequence shown here is derived from an EMBL/GenBank/DDBJ whole genome shotgun (WGS) entry which is preliminary data.</text>
</comment>
<organism evidence="3 4">
    <name type="scientific">Micromonospora thermarum</name>
    <dbReference type="NCBI Taxonomy" id="2720024"/>
    <lineage>
        <taxon>Bacteria</taxon>
        <taxon>Bacillati</taxon>
        <taxon>Actinomycetota</taxon>
        <taxon>Actinomycetes</taxon>
        <taxon>Micromonosporales</taxon>
        <taxon>Micromonosporaceae</taxon>
        <taxon>Micromonospora</taxon>
    </lineage>
</organism>
<feature type="transmembrane region" description="Helical" evidence="2">
    <location>
        <begin position="101"/>
        <end position="129"/>
    </location>
</feature>
<sequence length="170" mass="17487">MRIARRCPSGCSALAEVVGHTGPADRSSMRSVTTPDVEPTPAPGSSGRTLARAQFALAAVYVGTIGVALGRAASFSGYLYLPRQGDEYTGNANLWPGLWAAAALAMIVVIGLAPYVAAVAALVAVARLLTAGMRTSVHRRSLIVGTVLAALVAASSLTPPVKVLFSWLVD</sequence>
<protein>
    <submittedName>
        <fullName evidence="3">Uncharacterized protein</fullName>
    </submittedName>
</protein>
<evidence type="ECO:0000256" key="2">
    <source>
        <dbReference type="SAM" id="Phobius"/>
    </source>
</evidence>
<evidence type="ECO:0000313" key="4">
    <source>
        <dbReference type="Proteomes" id="UP000783871"/>
    </source>
</evidence>
<reference evidence="3 4" key="1">
    <citation type="submission" date="2020-03" db="EMBL/GenBank/DDBJ databases">
        <title>WGS of actinomycetes isolated from Thailand.</title>
        <authorList>
            <person name="Thawai C."/>
        </authorList>
    </citation>
    <scope>NUCLEOTIDE SEQUENCE [LARGE SCALE GENOMIC DNA]</scope>
    <source>
        <strain evidence="3 4">HSS6-12</strain>
    </source>
</reference>
<dbReference type="RefSeq" id="WP_168001327.1">
    <property type="nucleotide sequence ID" value="NZ_JAATEO010000012.1"/>
</dbReference>
<proteinExistence type="predicted"/>
<keyword evidence="2" id="KW-0472">Membrane</keyword>
<dbReference type="EMBL" id="JAATEO010000012">
    <property type="protein sequence ID" value="NJP32953.1"/>
    <property type="molecule type" value="Genomic_DNA"/>
</dbReference>
<keyword evidence="2" id="KW-1133">Transmembrane helix</keyword>
<name>A0ABX0Z652_9ACTN</name>
<dbReference type="Proteomes" id="UP000783871">
    <property type="component" value="Unassembled WGS sequence"/>
</dbReference>
<accession>A0ABX0Z652</accession>
<gene>
    <name evidence="3" type="ORF">HCJ94_13385</name>
</gene>
<evidence type="ECO:0000313" key="3">
    <source>
        <dbReference type="EMBL" id="NJP32953.1"/>
    </source>
</evidence>
<feature type="transmembrane region" description="Helical" evidence="2">
    <location>
        <begin position="55"/>
        <end position="81"/>
    </location>
</feature>